<evidence type="ECO:0000259" key="3">
    <source>
        <dbReference type="Pfam" id="PF00155"/>
    </source>
</evidence>
<dbReference type="Pfam" id="PF00155">
    <property type="entry name" value="Aminotran_1_2"/>
    <property type="match status" value="1"/>
</dbReference>
<dbReference type="Gene3D" id="3.40.640.10">
    <property type="entry name" value="Type I PLP-dependent aspartate aminotransferase-like (Major domain)"/>
    <property type="match status" value="1"/>
</dbReference>
<keyword evidence="4" id="KW-0032">Aminotransferase</keyword>
<reference evidence="4 5" key="1">
    <citation type="submission" date="2021-10" db="EMBL/GenBank/DDBJ databases">
        <title>Anaerobic single-cell dispensing facilitates the cultivation of human gut bacteria.</title>
        <authorList>
            <person name="Afrizal A."/>
        </authorList>
    </citation>
    <scope>NUCLEOTIDE SEQUENCE [LARGE SCALE GENOMIC DNA]</scope>
    <source>
        <strain evidence="4 5">CLA-AA-H200</strain>
    </source>
</reference>
<protein>
    <submittedName>
        <fullName evidence="4">Aminotransferase class I/II-fold pyridoxal phosphate-dependent enzyme</fullName>
    </submittedName>
</protein>
<evidence type="ECO:0000313" key="4">
    <source>
        <dbReference type="EMBL" id="MCC2254458.1"/>
    </source>
</evidence>
<dbReference type="PANTHER" id="PTHR42885:SF1">
    <property type="entry name" value="THREONINE-PHOSPHATE DECARBOXYLASE"/>
    <property type="match status" value="1"/>
</dbReference>
<proteinExistence type="predicted"/>
<dbReference type="SUPFAM" id="SSF53383">
    <property type="entry name" value="PLP-dependent transferases"/>
    <property type="match status" value="1"/>
</dbReference>
<dbReference type="InterPro" id="IPR015422">
    <property type="entry name" value="PyrdxlP-dep_Trfase_small"/>
</dbReference>
<dbReference type="Proteomes" id="UP001198151">
    <property type="component" value="Unassembled WGS sequence"/>
</dbReference>
<dbReference type="Gene3D" id="3.90.1150.10">
    <property type="entry name" value="Aspartate Aminotransferase, domain 1"/>
    <property type="match status" value="1"/>
</dbReference>
<evidence type="ECO:0000313" key="5">
    <source>
        <dbReference type="Proteomes" id="UP001198151"/>
    </source>
</evidence>
<dbReference type="PANTHER" id="PTHR42885">
    <property type="entry name" value="HISTIDINOL-PHOSPHATE AMINOTRANSFERASE-RELATED"/>
    <property type="match status" value="1"/>
</dbReference>
<feature type="domain" description="Aminotransferase class I/classII large" evidence="3">
    <location>
        <begin position="13"/>
        <end position="339"/>
    </location>
</feature>
<name>A0ABS8FYS2_9FIRM</name>
<evidence type="ECO:0000256" key="2">
    <source>
        <dbReference type="ARBA" id="ARBA00022898"/>
    </source>
</evidence>
<dbReference type="EMBL" id="JAJEQX010000013">
    <property type="protein sequence ID" value="MCC2254458.1"/>
    <property type="molecule type" value="Genomic_DNA"/>
</dbReference>
<comment type="cofactor">
    <cofactor evidence="1">
        <name>pyridoxal 5'-phosphate</name>
        <dbReference type="ChEBI" id="CHEBI:597326"/>
    </cofactor>
</comment>
<sequence>MGYGHGGDIYTYKDMLDFSVNVNPLGPSQAVLEAAKRGVDKCFAYPDSRCGTLRKALSEKLGIPPEFILPGNGAADLFFTLAAAEKPKRALIPVPAFSEYVRALSMVNCEVRYYQMEAKENFRLTERFLEELTEDIDMVFLCSPSNPAGQLIPEELLLSIIRQCGKKNIRLVLDECFIEFADQEKVVYAEKEVQEFPWLFVVRAFTKMHAIPGLRLGYAVTSDIELIRRLCRACQPWNVSIPAQEAGIAALSEAEEYKAENTREVIRIERMWLEEKLKRMEIRAIPSEANYILMYSRTDLAEGLKEKNILIRDCENYRGLGKGWYRIAVRLHRENRLLVEALEQIFERRTE</sequence>
<comment type="caution">
    <text evidence="4">The sequence shown here is derived from an EMBL/GenBank/DDBJ whole genome shotgun (WGS) entry which is preliminary data.</text>
</comment>
<accession>A0ABS8FYS2</accession>
<dbReference type="GO" id="GO:0008483">
    <property type="term" value="F:transaminase activity"/>
    <property type="evidence" value="ECO:0007669"/>
    <property type="project" value="UniProtKB-KW"/>
</dbReference>
<dbReference type="RefSeq" id="WP_227707602.1">
    <property type="nucleotide sequence ID" value="NZ_JAJEQX010000013.1"/>
</dbReference>
<dbReference type="InterPro" id="IPR004839">
    <property type="entry name" value="Aminotransferase_I/II_large"/>
</dbReference>
<dbReference type="CDD" id="cd00609">
    <property type="entry name" value="AAT_like"/>
    <property type="match status" value="1"/>
</dbReference>
<evidence type="ECO:0000256" key="1">
    <source>
        <dbReference type="ARBA" id="ARBA00001933"/>
    </source>
</evidence>
<dbReference type="InterPro" id="IPR015424">
    <property type="entry name" value="PyrdxlP-dep_Trfase"/>
</dbReference>
<gene>
    <name evidence="4" type="ORF">LKD70_08515</name>
</gene>
<keyword evidence="5" id="KW-1185">Reference proteome</keyword>
<dbReference type="InterPro" id="IPR015421">
    <property type="entry name" value="PyrdxlP-dep_Trfase_major"/>
</dbReference>
<organism evidence="4 5">
    <name type="scientific">Ruminococcus turbiniformis</name>
    <dbReference type="NCBI Taxonomy" id="2881258"/>
    <lineage>
        <taxon>Bacteria</taxon>
        <taxon>Bacillati</taxon>
        <taxon>Bacillota</taxon>
        <taxon>Clostridia</taxon>
        <taxon>Eubacteriales</taxon>
        <taxon>Oscillospiraceae</taxon>
        <taxon>Ruminococcus</taxon>
    </lineage>
</organism>
<keyword evidence="2" id="KW-0663">Pyridoxal phosphate</keyword>
<keyword evidence="4" id="KW-0808">Transferase</keyword>